<feature type="signal peptide" evidence="1">
    <location>
        <begin position="1"/>
        <end position="20"/>
    </location>
</feature>
<dbReference type="AlphaFoldDB" id="C6PQS3"/>
<keyword evidence="1" id="KW-0732">Signal</keyword>
<reference evidence="2 3" key="1">
    <citation type="submission" date="2009-06" db="EMBL/GenBank/DDBJ databases">
        <title>The draft genome of Clostridium carboxidivorans P7.</title>
        <authorList>
            <consortium name="US DOE Joint Genome Institute (JGI-PGF)"/>
            <person name="Lucas S."/>
            <person name="Copeland A."/>
            <person name="Lapidus A."/>
            <person name="Glavina del Rio T."/>
            <person name="Tice H."/>
            <person name="Bruce D."/>
            <person name="Goodwin L."/>
            <person name="Pitluck S."/>
            <person name="Larimer F."/>
            <person name="Land M.L."/>
            <person name="Hauser L."/>
            <person name="Hemme C.L."/>
        </authorList>
    </citation>
    <scope>NUCLEOTIDE SEQUENCE [LARGE SCALE GENOMIC DNA]</scope>
    <source>
        <strain evidence="2 3">P7</strain>
    </source>
</reference>
<feature type="chain" id="PRO_5002969074" evidence="1">
    <location>
        <begin position="21"/>
        <end position="36"/>
    </location>
</feature>
<gene>
    <name evidence="2" type="ORF">CcarbDRAFT_1140</name>
</gene>
<organism evidence="2 3">
    <name type="scientific">Clostridium carboxidivorans P7</name>
    <dbReference type="NCBI Taxonomy" id="536227"/>
    <lineage>
        <taxon>Bacteria</taxon>
        <taxon>Bacillati</taxon>
        <taxon>Bacillota</taxon>
        <taxon>Clostridia</taxon>
        <taxon>Eubacteriales</taxon>
        <taxon>Clostridiaceae</taxon>
        <taxon>Clostridium</taxon>
    </lineage>
</organism>
<keyword evidence="3" id="KW-1185">Reference proteome</keyword>
<sequence length="36" mass="4198">MKKIICVLFIIFIMCFNVQAAENNNYTESLKNTKSK</sequence>
<proteinExistence type="predicted"/>
<protein>
    <submittedName>
        <fullName evidence="2">Uncharacterized protein</fullName>
    </submittedName>
</protein>
<dbReference type="Proteomes" id="UP000004198">
    <property type="component" value="Unassembled WGS sequence"/>
</dbReference>
<dbReference type="EMBL" id="ACVI01000013">
    <property type="protein sequence ID" value="EET88445.1"/>
    <property type="molecule type" value="Genomic_DNA"/>
</dbReference>
<evidence type="ECO:0000313" key="2">
    <source>
        <dbReference type="EMBL" id="EET88445.1"/>
    </source>
</evidence>
<evidence type="ECO:0000256" key="1">
    <source>
        <dbReference type="SAM" id="SignalP"/>
    </source>
</evidence>
<accession>C6PQS3</accession>
<name>C6PQS3_9CLOT</name>
<evidence type="ECO:0000313" key="3">
    <source>
        <dbReference type="Proteomes" id="UP000004198"/>
    </source>
</evidence>
<comment type="caution">
    <text evidence="2">The sequence shown here is derived from an EMBL/GenBank/DDBJ whole genome shotgun (WGS) entry which is preliminary data.</text>
</comment>